<dbReference type="Proteomes" id="UP001498771">
    <property type="component" value="Unassembled WGS sequence"/>
</dbReference>
<feature type="transmembrane region" description="Helical" evidence="1">
    <location>
        <begin position="51"/>
        <end position="69"/>
    </location>
</feature>
<evidence type="ECO:0000313" key="3">
    <source>
        <dbReference type="Proteomes" id="UP001498771"/>
    </source>
</evidence>
<dbReference type="EMBL" id="JBBJBU010000005">
    <property type="protein sequence ID" value="KAK7205300.1"/>
    <property type="molecule type" value="Genomic_DNA"/>
</dbReference>
<accession>A0ABR1F629</accession>
<name>A0ABR1F629_9ASCO</name>
<evidence type="ECO:0000256" key="1">
    <source>
        <dbReference type="SAM" id="Phobius"/>
    </source>
</evidence>
<sequence>MRFSPALRNAAINLQHTAPRLAQTSPKTISFRKPLFISDPKSSFVLQRAKVLLIWSSALTAFMGWPYVVQKIALTRVNSPAA</sequence>
<proteinExistence type="predicted"/>
<dbReference type="RefSeq" id="XP_064768333.1">
    <property type="nucleotide sequence ID" value="XM_064914476.1"/>
</dbReference>
<keyword evidence="1" id="KW-0812">Transmembrane</keyword>
<reference evidence="2 3" key="1">
    <citation type="submission" date="2024-03" db="EMBL/GenBank/DDBJ databases">
        <title>Genome-scale model development and genomic sequencing of the oleaginous clade Lipomyces.</title>
        <authorList>
            <consortium name="Lawrence Berkeley National Laboratory"/>
            <person name="Czajka J.J."/>
            <person name="Han Y."/>
            <person name="Kim J."/>
            <person name="Mondo S.J."/>
            <person name="Hofstad B.A."/>
            <person name="Robles A."/>
            <person name="Haridas S."/>
            <person name="Riley R."/>
            <person name="LaButti K."/>
            <person name="Pangilinan J."/>
            <person name="Andreopoulos W."/>
            <person name="Lipzen A."/>
            <person name="Yan J."/>
            <person name="Wang M."/>
            <person name="Ng V."/>
            <person name="Grigoriev I.V."/>
            <person name="Spatafora J.W."/>
            <person name="Magnuson J.K."/>
            <person name="Baker S.E."/>
            <person name="Pomraning K.R."/>
        </authorList>
    </citation>
    <scope>NUCLEOTIDE SEQUENCE [LARGE SCALE GENOMIC DNA]</scope>
    <source>
        <strain evidence="2 3">Phaff 52-87</strain>
    </source>
</reference>
<dbReference type="GeneID" id="90039988"/>
<keyword evidence="1" id="KW-0472">Membrane</keyword>
<protein>
    <submittedName>
        <fullName evidence="2">Uncharacterized protein</fullName>
    </submittedName>
</protein>
<gene>
    <name evidence="2" type="ORF">BZA70DRAFT_295103</name>
</gene>
<organism evidence="2 3">
    <name type="scientific">Myxozyma melibiosi</name>
    <dbReference type="NCBI Taxonomy" id="54550"/>
    <lineage>
        <taxon>Eukaryota</taxon>
        <taxon>Fungi</taxon>
        <taxon>Dikarya</taxon>
        <taxon>Ascomycota</taxon>
        <taxon>Saccharomycotina</taxon>
        <taxon>Lipomycetes</taxon>
        <taxon>Lipomycetales</taxon>
        <taxon>Lipomycetaceae</taxon>
        <taxon>Myxozyma</taxon>
    </lineage>
</organism>
<keyword evidence="1" id="KW-1133">Transmembrane helix</keyword>
<evidence type="ECO:0000313" key="2">
    <source>
        <dbReference type="EMBL" id="KAK7205300.1"/>
    </source>
</evidence>
<comment type="caution">
    <text evidence="2">The sequence shown here is derived from an EMBL/GenBank/DDBJ whole genome shotgun (WGS) entry which is preliminary data.</text>
</comment>
<keyword evidence="3" id="KW-1185">Reference proteome</keyword>